<dbReference type="Pfam" id="PF20431">
    <property type="entry name" value="E_motif"/>
    <property type="match status" value="1"/>
</dbReference>
<dbReference type="FunFam" id="1.25.40.10:FF:000073">
    <property type="entry name" value="Pentatricopeptide repeat-containing protein chloroplastic"/>
    <property type="match status" value="1"/>
</dbReference>
<evidence type="ECO:0000256" key="2">
    <source>
        <dbReference type="PROSITE-ProRule" id="PRU00708"/>
    </source>
</evidence>
<dbReference type="PANTHER" id="PTHR24015:SF1903">
    <property type="entry name" value="OS05G0305300 PROTEIN"/>
    <property type="match status" value="1"/>
</dbReference>
<evidence type="ECO:0000313" key="5">
    <source>
        <dbReference type="Proteomes" id="UP000639772"/>
    </source>
</evidence>
<dbReference type="InterPro" id="IPR002885">
    <property type="entry name" value="PPR_rpt"/>
</dbReference>
<organism evidence="4 5">
    <name type="scientific">Vanilla planifolia</name>
    <name type="common">Vanilla</name>
    <dbReference type="NCBI Taxonomy" id="51239"/>
    <lineage>
        <taxon>Eukaryota</taxon>
        <taxon>Viridiplantae</taxon>
        <taxon>Streptophyta</taxon>
        <taxon>Embryophyta</taxon>
        <taxon>Tracheophyta</taxon>
        <taxon>Spermatophyta</taxon>
        <taxon>Magnoliopsida</taxon>
        <taxon>Liliopsida</taxon>
        <taxon>Asparagales</taxon>
        <taxon>Orchidaceae</taxon>
        <taxon>Vanilloideae</taxon>
        <taxon>Vanilleae</taxon>
        <taxon>Vanilla</taxon>
    </lineage>
</organism>
<dbReference type="InterPro" id="IPR032867">
    <property type="entry name" value="DYW_dom"/>
</dbReference>
<dbReference type="PANTHER" id="PTHR24015">
    <property type="entry name" value="OS07G0578800 PROTEIN-RELATED"/>
    <property type="match status" value="1"/>
</dbReference>
<dbReference type="InterPro" id="IPR046848">
    <property type="entry name" value="E_motif"/>
</dbReference>
<name>A0A835USV7_VANPL</name>
<reference evidence="4 5" key="1">
    <citation type="journal article" date="2020" name="Nat. Food">
        <title>A phased Vanilla planifolia genome enables genetic improvement of flavour and production.</title>
        <authorList>
            <person name="Hasing T."/>
            <person name="Tang H."/>
            <person name="Brym M."/>
            <person name="Khazi F."/>
            <person name="Huang T."/>
            <person name="Chambers A.H."/>
        </authorList>
    </citation>
    <scope>NUCLEOTIDE SEQUENCE [LARGE SCALE GENOMIC DNA]</scope>
    <source>
        <tissue evidence="4">Leaf</tissue>
    </source>
</reference>
<dbReference type="Pfam" id="PF01535">
    <property type="entry name" value="PPR"/>
    <property type="match status" value="3"/>
</dbReference>
<feature type="repeat" description="PPR" evidence="2">
    <location>
        <begin position="207"/>
        <end position="241"/>
    </location>
</feature>
<dbReference type="Proteomes" id="UP000639772">
    <property type="component" value="Unassembled WGS sequence"/>
</dbReference>
<evidence type="ECO:0000313" key="4">
    <source>
        <dbReference type="EMBL" id="KAG0471385.1"/>
    </source>
</evidence>
<protein>
    <recommendedName>
        <fullName evidence="3">DYW domain-containing protein</fullName>
    </recommendedName>
</protein>
<evidence type="ECO:0000256" key="1">
    <source>
        <dbReference type="ARBA" id="ARBA00022737"/>
    </source>
</evidence>
<feature type="repeat" description="PPR" evidence="2">
    <location>
        <begin position="308"/>
        <end position="342"/>
    </location>
</feature>
<gene>
    <name evidence="4" type="ORF">HPP92_015931</name>
</gene>
<feature type="repeat" description="PPR" evidence="2">
    <location>
        <begin position="511"/>
        <end position="545"/>
    </location>
</feature>
<evidence type="ECO:0000259" key="3">
    <source>
        <dbReference type="Pfam" id="PF14432"/>
    </source>
</evidence>
<feature type="repeat" description="PPR" evidence="2">
    <location>
        <begin position="611"/>
        <end position="645"/>
    </location>
</feature>
<dbReference type="GO" id="GO:0008270">
    <property type="term" value="F:zinc ion binding"/>
    <property type="evidence" value="ECO:0007669"/>
    <property type="project" value="InterPro"/>
</dbReference>
<proteinExistence type="predicted"/>
<feature type="repeat" description="PPR" evidence="2">
    <location>
        <begin position="409"/>
        <end position="443"/>
    </location>
</feature>
<dbReference type="PROSITE" id="PS51375">
    <property type="entry name" value="PPR"/>
    <property type="match status" value="7"/>
</dbReference>
<sequence length="918" mass="102237">MPHTNNASWNTVISGCVRVGSFSKAVELFGQKMEGGGKPDGFVLASLVTACNHGSDIGRGSQIHGFVVKLGLMCNVYVGTALLHLYGTNGLLSDAQKFIMEMPERNVVTWTALIVSYTANSMPEEAVRAYLQMRREGVVCNENSYAAVISSCGFLDCEMLSRKLLSHVVVAGFEAEVSVGNSLVTIFGNMGKVGLAEKLFHRMNEWDTISWNSLISVYSREGMYEEAFGCFSKMRFLDFKPDVTTLSCLISTCDSVDLLSLGRGVHAFAVKSDLESFTSVNNTLLGMYSLSGKHKDAEHLFSEMPMKDIISWNTMMSLYSQSGSYNGTSKVLSEMLRLNKQCNHVTFAIALAACASHEALPVGTMVHALSILSGLQDNLMVGNSLLTMYSKCNAMREAEKVFQTMPNCDVITWNTLIGGYVENEEMNEAIQAFNQMREAGVMENYITVVNILGVCSSAQDLKNLAKPLHGHVILIGLETNGFVQNSLITMYANCDDFDSSGFIFHRMNSKSVVSWNAMIVSKAHQGHGEEAMKYFKEMFSSGMELDQFSLSGGLSGCACLASNDGQQLHCLIIKLGFDSNLHVVNAAMDMYGKCGKMDDFLKLLPEPSDRSRVSWNIMISCYARHGHLMEAEHTFNQMLLVGPKPDYVTFVSLLSACSHAGLVDKGRAYYKLMISKFGMYPRIEHCVCMVDLLGRAGRLAEAEKFIENMPLLPNGLIWRSLLSSCRTHRNLYIGQKAAEHLLHLEPLDDSAYVLLSNAYALSGKWKDAEKWRTRMKLIALKKKPACSWIKVKNEVITFGIADKAHPKAKEIVSKLKWILQLIKEAGYTVDTSQSLHDTDEEQQEYNLWNHSEKLALAFGIMFVPDECPITVFKNLRVCGDCHLVYKLVSRLICREIILRDSYRFHHFRGGTCSCSDYW</sequence>
<feature type="repeat" description="PPR" evidence="2">
    <location>
        <begin position="106"/>
        <end position="140"/>
    </location>
</feature>
<dbReference type="NCBIfam" id="TIGR00756">
    <property type="entry name" value="PPR"/>
    <property type="match status" value="7"/>
</dbReference>
<dbReference type="FunFam" id="1.25.40.10:FF:000366">
    <property type="entry name" value="Pentatricopeptide (PPR) repeat-containing protein"/>
    <property type="match status" value="1"/>
</dbReference>
<dbReference type="GO" id="GO:0009451">
    <property type="term" value="P:RNA modification"/>
    <property type="evidence" value="ECO:0007669"/>
    <property type="project" value="InterPro"/>
</dbReference>
<dbReference type="Pfam" id="PF14432">
    <property type="entry name" value="DYW_deaminase"/>
    <property type="match status" value="1"/>
</dbReference>
<accession>A0A835USV7</accession>
<dbReference type="FunFam" id="1.25.40.10:FF:000031">
    <property type="entry name" value="Pentatricopeptide repeat-containing protein mitochondrial"/>
    <property type="match status" value="1"/>
</dbReference>
<feature type="repeat" description="PPR" evidence="2">
    <location>
        <begin position="5"/>
        <end position="39"/>
    </location>
</feature>
<dbReference type="Gene3D" id="1.25.40.10">
    <property type="entry name" value="Tetratricopeptide repeat domain"/>
    <property type="match status" value="6"/>
</dbReference>
<dbReference type="InterPro" id="IPR046960">
    <property type="entry name" value="PPR_At4g14850-like_plant"/>
</dbReference>
<dbReference type="FunFam" id="1.25.40.10:FF:000344">
    <property type="entry name" value="Pentatricopeptide repeat-containing protein"/>
    <property type="match status" value="1"/>
</dbReference>
<keyword evidence="1" id="KW-0677">Repeat</keyword>
<dbReference type="InterPro" id="IPR011990">
    <property type="entry name" value="TPR-like_helical_dom_sf"/>
</dbReference>
<dbReference type="SUPFAM" id="SSF48452">
    <property type="entry name" value="TPR-like"/>
    <property type="match status" value="1"/>
</dbReference>
<feature type="domain" description="DYW" evidence="3">
    <location>
        <begin position="826"/>
        <end position="918"/>
    </location>
</feature>
<dbReference type="GO" id="GO:0003723">
    <property type="term" value="F:RNA binding"/>
    <property type="evidence" value="ECO:0007669"/>
    <property type="project" value="InterPro"/>
</dbReference>
<dbReference type="Pfam" id="PF13041">
    <property type="entry name" value="PPR_2"/>
    <property type="match status" value="6"/>
</dbReference>
<dbReference type="EMBL" id="JADCNM010000008">
    <property type="protein sequence ID" value="KAG0471385.1"/>
    <property type="molecule type" value="Genomic_DNA"/>
</dbReference>
<dbReference type="AlphaFoldDB" id="A0A835USV7"/>
<comment type="caution">
    <text evidence="4">The sequence shown here is derived from an EMBL/GenBank/DDBJ whole genome shotgun (WGS) entry which is preliminary data.</text>
</comment>
<dbReference type="OrthoDB" id="607373at2759"/>